<evidence type="ECO:0008006" key="4">
    <source>
        <dbReference type="Google" id="ProtNLM"/>
    </source>
</evidence>
<protein>
    <recommendedName>
        <fullName evidence="4">Lipoprotein</fullName>
    </recommendedName>
</protein>
<evidence type="ECO:0000313" key="3">
    <source>
        <dbReference type="Proteomes" id="UP000245974"/>
    </source>
</evidence>
<dbReference type="EMBL" id="OOGT01000013">
    <property type="protein sequence ID" value="SPL69307.1"/>
    <property type="molecule type" value="Genomic_DNA"/>
</dbReference>
<feature type="chain" id="PRO_5015780730" description="Lipoprotein" evidence="1">
    <location>
        <begin position="21"/>
        <end position="104"/>
    </location>
</feature>
<dbReference type="AlphaFoldDB" id="A0A2U3MV42"/>
<evidence type="ECO:0000313" key="2">
    <source>
        <dbReference type="EMBL" id="SPL69307.1"/>
    </source>
</evidence>
<dbReference type="Proteomes" id="UP000245974">
    <property type="component" value="Unassembled WGS sequence"/>
</dbReference>
<accession>A0A2U3MV42</accession>
<dbReference type="RefSeq" id="WP_121972848.1">
    <property type="nucleotide sequence ID" value="NZ_OOGT01000013.1"/>
</dbReference>
<proteinExistence type="predicted"/>
<name>A0A2U3MV42_9GAMM</name>
<dbReference type="FunCoup" id="A0A2U3MV42">
    <property type="interactions" value="25"/>
</dbReference>
<keyword evidence="3" id="KW-1185">Reference proteome</keyword>
<dbReference type="InParanoid" id="A0A2U3MV42"/>
<reference evidence="3" key="1">
    <citation type="submission" date="2018-03" db="EMBL/GenBank/DDBJ databases">
        <authorList>
            <person name="Blom J."/>
        </authorList>
    </citation>
    <scope>NUCLEOTIDE SEQUENCE [LARGE SCALE GENOMIC DNA]</scope>
    <source>
        <strain evidence="3">KPC-SM-21</strain>
    </source>
</reference>
<dbReference type="PROSITE" id="PS51257">
    <property type="entry name" value="PROKAR_LIPOPROTEIN"/>
    <property type="match status" value="1"/>
</dbReference>
<gene>
    <name evidence="2" type="ORF">KPC_0485</name>
</gene>
<evidence type="ECO:0000256" key="1">
    <source>
        <dbReference type="SAM" id="SignalP"/>
    </source>
</evidence>
<sequence>MNKMLLLPLLLLVFTGCAVSNDKTQVKGLGLTYHSDVKQDSDGNYVVAVEAAPFAGRKGGAESYAIKNATDYCSKHNKSMKIIKKETDSNLLVNGVAKVTFQCT</sequence>
<feature type="signal peptide" evidence="1">
    <location>
        <begin position="1"/>
        <end position="20"/>
    </location>
</feature>
<dbReference type="OrthoDB" id="6630798at2"/>
<organism evidence="2 3">
    <name type="scientific">Acinetobacter stercoris</name>
    <dbReference type="NCBI Taxonomy" id="2126983"/>
    <lineage>
        <taxon>Bacteria</taxon>
        <taxon>Pseudomonadati</taxon>
        <taxon>Pseudomonadota</taxon>
        <taxon>Gammaproteobacteria</taxon>
        <taxon>Moraxellales</taxon>
        <taxon>Moraxellaceae</taxon>
        <taxon>Acinetobacter</taxon>
    </lineage>
</organism>
<keyword evidence="1" id="KW-0732">Signal</keyword>